<feature type="region of interest" description="Disordered" evidence="2">
    <location>
        <begin position="1"/>
        <end position="20"/>
    </location>
</feature>
<dbReference type="PANTHER" id="PTHR11895:SF151">
    <property type="entry name" value="GLUTAMYL-TRNA(GLN) AMIDOTRANSFERASE SUBUNIT A"/>
    <property type="match status" value="1"/>
</dbReference>
<dbReference type="GO" id="GO:0003824">
    <property type="term" value="F:catalytic activity"/>
    <property type="evidence" value="ECO:0007669"/>
    <property type="project" value="InterPro"/>
</dbReference>
<evidence type="ECO:0000256" key="2">
    <source>
        <dbReference type="SAM" id="MobiDB-lite"/>
    </source>
</evidence>
<dbReference type="STRING" id="670307.HYPDE_23968"/>
<sequence length="447" mass="47006">MNHTHFGGLTASEAKRQLESGQLTSESLISSCLARMAERNAAVGAWTNVEPERALDAARASDRLRAAGGSVPPLAGIPVGVKDIIDTKDFPTEYGSEIFAGHRPDADAFIVAQLKAAGAIILGKTVTTELAFFGPGKTCNPHDLKRTPGGSSSGSAAAVADGQVPLALGTQTAGSTIRPASYCGVVGFKPTFGYTSRTGVLEQSAPLDTIGGYARTVEDIALLFDAISAFDAADTDMTPAEKPSLVAGLAEARQRPPRFAFIKSPAWAQAEPAMRAAFEAFAGSFGARAEIVETALPAEFESILRLPQIVQFYDIARNYGPIADANPDRVSEKLKEVIAEGRSFSAADYAAARADQESLYEILRPAIADYNAILTPAATGPALVGLSGTGSPLFNALWTYLGMPCISLPLLEIEDLPVGVQLVGARGNDAGLLRIANWMMREHQRAA</sequence>
<dbReference type="InterPro" id="IPR000120">
    <property type="entry name" value="Amidase"/>
</dbReference>
<dbReference type="RefSeq" id="WP_015596517.1">
    <property type="nucleotide sequence ID" value="NC_021172.1"/>
</dbReference>
<dbReference type="HOGENOM" id="CLU_009600_0_0_5"/>
<proteinExistence type="inferred from homology"/>
<dbReference type="SUPFAM" id="SSF75304">
    <property type="entry name" value="Amidase signature (AS) enzymes"/>
    <property type="match status" value="1"/>
</dbReference>
<dbReference type="InterPro" id="IPR036928">
    <property type="entry name" value="AS_sf"/>
</dbReference>
<dbReference type="PANTHER" id="PTHR11895">
    <property type="entry name" value="TRANSAMIDASE"/>
    <property type="match status" value="1"/>
</dbReference>
<evidence type="ECO:0000313" key="4">
    <source>
        <dbReference type="EMBL" id="AGK56479.1"/>
    </source>
</evidence>
<keyword evidence="5" id="KW-1185">Reference proteome</keyword>
<organism evidence="4 5">
    <name type="scientific">Hyphomicrobium denitrificans 1NES1</name>
    <dbReference type="NCBI Taxonomy" id="670307"/>
    <lineage>
        <taxon>Bacteria</taxon>
        <taxon>Pseudomonadati</taxon>
        <taxon>Pseudomonadota</taxon>
        <taxon>Alphaproteobacteria</taxon>
        <taxon>Hyphomicrobiales</taxon>
        <taxon>Hyphomicrobiaceae</taxon>
        <taxon>Hyphomicrobium</taxon>
    </lineage>
</organism>
<protein>
    <submittedName>
        <fullName evidence="4">Amidase</fullName>
    </submittedName>
</protein>
<dbReference type="Proteomes" id="UP000005952">
    <property type="component" value="Chromosome"/>
</dbReference>
<dbReference type="Gene3D" id="3.90.1300.10">
    <property type="entry name" value="Amidase signature (AS) domain"/>
    <property type="match status" value="1"/>
</dbReference>
<feature type="domain" description="Amidase" evidence="3">
    <location>
        <begin position="28"/>
        <end position="433"/>
    </location>
</feature>
<dbReference type="eggNOG" id="COG0154">
    <property type="taxonomic scope" value="Bacteria"/>
</dbReference>
<accession>N0AZD3</accession>
<reference evidence="4 5" key="1">
    <citation type="journal article" date="2013" name="Genome Announc.">
        <title>Genome sequences for three denitrifying bacterial strains isolated from a uranium- and nitrate-contaminated subsurface environment.</title>
        <authorList>
            <person name="Venkatramanan R."/>
            <person name="Prakash O."/>
            <person name="Woyke T."/>
            <person name="Chain P."/>
            <person name="Goodwin L.A."/>
            <person name="Watson D."/>
            <person name="Brooks S."/>
            <person name="Kostka J.E."/>
            <person name="Green S.J."/>
        </authorList>
    </citation>
    <scope>NUCLEOTIDE SEQUENCE [LARGE SCALE GENOMIC DNA]</scope>
    <source>
        <strain evidence="4 5">1NES1</strain>
    </source>
</reference>
<dbReference type="Pfam" id="PF01425">
    <property type="entry name" value="Amidase"/>
    <property type="match status" value="1"/>
</dbReference>
<dbReference type="InterPro" id="IPR023631">
    <property type="entry name" value="Amidase_dom"/>
</dbReference>
<dbReference type="OrthoDB" id="9811471at2"/>
<evidence type="ECO:0000259" key="3">
    <source>
        <dbReference type="Pfam" id="PF01425"/>
    </source>
</evidence>
<evidence type="ECO:0000256" key="1">
    <source>
        <dbReference type="ARBA" id="ARBA00009199"/>
    </source>
</evidence>
<dbReference type="AlphaFoldDB" id="N0AZD3"/>
<dbReference type="KEGG" id="hdt:HYPDE_23968"/>
<comment type="similarity">
    <text evidence="1">Belongs to the amidase family.</text>
</comment>
<name>N0AZD3_9HYPH</name>
<evidence type="ECO:0000313" key="5">
    <source>
        <dbReference type="Proteomes" id="UP000005952"/>
    </source>
</evidence>
<gene>
    <name evidence="4" type="ORF">HYPDE_23968</name>
</gene>
<dbReference type="EMBL" id="CP005587">
    <property type="protein sequence ID" value="AGK56479.1"/>
    <property type="molecule type" value="Genomic_DNA"/>
</dbReference>